<feature type="domain" description="Calponin-homology (CH)" evidence="5">
    <location>
        <begin position="27"/>
        <end position="133"/>
    </location>
</feature>
<organism evidence="6 7">
    <name type="scientific">Onchocerca volvulus</name>
    <dbReference type="NCBI Taxonomy" id="6282"/>
    <lineage>
        <taxon>Eukaryota</taxon>
        <taxon>Metazoa</taxon>
        <taxon>Ecdysozoa</taxon>
        <taxon>Nematoda</taxon>
        <taxon>Chromadorea</taxon>
        <taxon>Rhabditida</taxon>
        <taxon>Spirurina</taxon>
        <taxon>Spiruromorpha</taxon>
        <taxon>Filarioidea</taxon>
        <taxon>Onchocercidae</taxon>
        <taxon>Onchocerca</taxon>
    </lineage>
</organism>
<feature type="repeat" description="Filamin" evidence="4">
    <location>
        <begin position="1927"/>
        <end position="2000"/>
    </location>
</feature>
<feature type="repeat" description="Filamin" evidence="4">
    <location>
        <begin position="1158"/>
        <end position="1242"/>
    </location>
</feature>
<dbReference type="EMBL" id="CMVM020000160">
    <property type="status" value="NOT_ANNOTATED_CDS"/>
    <property type="molecule type" value="Genomic_DNA"/>
</dbReference>
<dbReference type="InterPro" id="IPR001715">
    <property type="entry name" value="CH_dom"/>
</dbReference>
<feature type="repeat" description="Filamin" evidence="4">
    <location>
        <begin position="2128"/>
        <end position="2222"/>
    </location>
</feature>
<dbReference type="Pfam" id="PF00307">
    <property type="entry name" value="CH"/>
    <property type="match status" value="2"/>
</dbReference>
<dbReference type="SMART" id="SM00557">
    <property type="entry name" value="IG_FLMN"/>
    <property type="match status" value="18"/>
</dbReference>
<feature type="repeat" description="Filamin" evidence="4">
    <location>
        <begin position="1710"/>
        <end position="1810"/>
    </location>
</feature>
<dbReference type="GO" id="GO:0030036">
    <property type="term" value="P:actin cytoskeleton organization"/>
    <property type="evidence" value="ECO:0007669"/>
    <property type="project" value="InterPro"/>
</dbReference>
<evidence type="ECO:0000256" key="1">
    <source>
        <dbReference type="ARBA" id="ARBA00009238"/>
    </source>
</evidence>
<evidence type="ECO:0000256" key="3">
    <source>
        <dbReference type="ARBA" id="ARBA00023203"/>
    </source>
</evidence>
<dbReference type="SUPFAM" id="SSF81296">
    <property type="entry name" value="E set domains"/>
    <property type="match status" value="18"/>
</dbReference>
<dbReference type="OMA" id="HMIPHFP"/>
<dbReference type="InterPro" id="IPR013783">
    <property type="entry name" value="Ig-like_fold"/>
</dbReference>
<dbReference type="GO" id="GO:0051015">
    <property type="term" value="F:actin filament binding"/>
    <property type="evidence" value="ECO:0007669"/>
    <property type="project" value="InterPro"/>
</dbReference>
<dbReference type="Gene3D" id="2.60.40.10">
    <property type="entry name" value="Immunoglobulins"/>
    <property type="match status" value="18"/>
</dbReference>
<dbReference type="PANTHER" id="PTHR38537">
    <property type="entry name" value="JITTERBUG, ISOFORM N"/>
    <property type="match status" value="1"/>
</dbReference>
<evidence type="ECO:0000259" key="5">
    <source>
        <dbReference type="PROSITE" id="PS50021"/>
    </source>
</evidence>
<proteinExistence type="inferred from homology"/>
<evidence type="ECO:0000256" key="2">
    <source>
        <dbReference type="ARBA" id="ARBA00022737"/>
    </source>
</evidence>
<dbReference type="Gene3D" id="1.10.418.10">
    <property type="entry name" value="Calponin-like domain"/>
    <property type="match status" value="2"/>
</dbReference>
<dbReference type="PROSITE" id="PS50194">
    <property type="entry name" value="FILAMIN_REPEAT"/>
    <property type="match status" value="17"/>
</dbReference>
<feature type="repeat" description="Filamin" evidence="4">
    <location>
        <begin position="1439"/>
        <end position="1531"/>
    </location>
</feature>
<evidence type="ECO:0000313" key="6">
    <source>
        <dbReference type="EnsemblMetazoa" id="OVOC5465.1"/>
    </source>
</evidence>
<dbReference type="FunFam" id="1.10.418.10:FF:000006">
    <property type="entry name" value="Filamin-B isoform A"/>
    <property type="match status" value="1"/>
</dbReference>
<feature type="repeat" description="Filamin" evidence="4">
    <location>
        <begin position="2003"/>
        <end position="2094"/>
    </location>
</feature>
<evidence type="ECO:0000256" key="4">
    <source>
        <dbReference type="PROSITE-ProRule" id="PRU00087"/>
    </source>
</evidence>
<dbReference type="AlphaFoldDB" id="A0A8R1XX00"/>
<accession>A0A8R1XX00</accession>
<feature type="repeat" description="Filamin" evidence="4">
    <location>
        <begin position="668"/>
        <end position="764"/>
    </location>
</feature>
<feature type="repeat" description="Filamin" evidence="4">
    <location>
        <begin position="435"/>
        <end position="532"/>
    </location>
</feature>
<reference evidence="6" key="2">
    <citation type="submission" date="2022-06" db="UniProtKB">
        <authorList>
            <consortium name="EnsemblMetazoa"/>
        </authorList>
    </citation>
    <scope>IDENTIFICATION</scope>
</reference>
<dbReference type="SUPFAM" id="SSF47576">
    <property type="entry name" value="Calponin-homology domain, CH-domain"/>
    <property type="match status" value="1"/>
</dbReference>
<feature type="repeat" description="Filamin" evidence="4">
    <location>
        <begin position="1813"/>
        <end position="1905"/>
    </location>
</feature>
<dbReference type="Proteomes" id="UP000024404">
    <property type="component" value="Unassembled WGS sequence"/>
</dbReference>
<feature type="repeat" description="Filamin" evidence="4">
    <location>
        <begin position="1243"/>
        <end position="1335"/>
    </location>
</feature>
<sequence length="2222" mass="243462">MSLNTPNQGEPLEMVLEDRQPDAAWKKIQQNTFTRWVNQKLEPVNIEVTDLETDFEEGLKLIRLVEVLSGRSLGRYSKKVTFRHQKLENISLALRFLENEEHIKIVNIDSSAIADRNLKLILGLVWTLILHYSISKQIWDDHVGDATKVEDVSPKTKLMTWLKGKLPAGLPFTNFTSDWNDGILLGALVDSCAPDLEVDWRNWLPSQALHSTRTAMHLAKAYLKISPLIAPEELISPAVDERSVMTYLSQFPGAKYTPRMARFRDIDVMPTVGVDTKFTLQMSSATAVPEISIRGPTESLISHTFCQISKTVYDFIYQPKIAGEHQIVAIVRDEASGNFAQLTSPKILAVEGAHLLYDRNVQLGMPVEFTIENPGKDPIEIFVVAPYDEGFLVPVILDGNVYRGQFIPKEEGVYELNVFQKGKQIKQIAGSPFPLTVIPQAQINIWGRGLEPNGIQSGEEVIVYADYSDSLLKSLHMRVRGPSGNEIPVSETVDGNLHLKIFKYRPREVGIYEVDVLFGEKHIGKSPYKVRASFDFELVSFVFPFHTPGLFEGFLNKVEVLFKIMISPISNSKVRAFGPGLESGVANLPSIFLIETNGGRCEQIDVDVSGKMPENGSEKPGIELVDNKDGSAIARFTPTAPGIYTVKVCFAGEHVKGSPFIVQVQPINNNLKVTDMRLSGIRSDFSVIQGETFKFWIEMPDTRVRLKPLVRALDEKYDEVPIQVMETNPGQYECRFVPQALGRYYFLLSVGGVAIPGSPFVVVVQKMIDASKIRIYGTGVGSDVHANRRVSFIIDPQDTGIVKKIHSELLHRDGTRVNVALVDNGNETLTANYTAPEIGPYELVLYYDDMVLMKMDINVKPVDISSIVIDGLGNETVTIGHREEIIIDTGDLIPMKNGLEVIVEEASGSKYMIPLEHGHGSTIFKGSWIAKNVGRTKFAVFFDENLVCESQIIVRRNQDATMCRVTGDGLERAIVGVPAKFQVDIKDAGGGRMKMAIKGPSESKTNIIDHSDGLCTVEYIAQIPGLYEISIYFGDNEKEIPGSPFTVLVDYEYDPSKILITGYNNGRVQAGVPTSFWIDASRTAMKPISARLPIAFQQPFVAEIKPRIYEVTFTPTAKPGEILPLEVLYGGQLLHGRPLDFIVEPEESELVVLKNHCGILPSKIQASLPYDILIDTTKAEEIDKLKAEIKGPDDKFRKSTITETIDKGIYLLEFVPDMAGRYVITIYNNGKALHSKPYEFTAVPIGSASKCYLELKSLDKFWMIGEPRTFKVNTKYGGEGALHIVSDRDDLEVNVEEQIDGCYLVTFTPHHEGSHRITLLYGGVDIPNGTFNFECGPPVVDEPEVALLKRETDSEECLYKVEEHLVSRTFRFSVTSDYCFEKLSASVRMPSGKRDVAHIKDNSDGSVTVTYRPKECGNHLLSVQHDGVNMSGSPISFYVSNAADGYVTVYGPGLTQAVVGEPAAFTVCAKGSPAKELAVAVEGSAKATIKCHDNKDGTCSVAWVPPVPGEYKVHVKLSGNPVKGSPFTVVVAGEGQKRAHLSVGSTSEVSLNVANTEIKGFSASIKSPSGIEEPCFIRHIDSANIGVSFTPREEGEHLVTVKKNGQVIPKAPFRVKVDKSQVGNASKVSVSGSGKASAVCQVYNEVKVDTRSAGYGGLSVSIEGPSKAELKCTEAKEGLINIAYKPTEPGIYIMSIKFADVHVKDSPFTVNCTGKGLGSVKKSATKEVNQAPMAMPHQEAAFYLQLENTSPMETTAKIMDPKGRSSDIEVRDIGNNLYQITFKPEMDGSHAISVFNKGQHVLGSPFQFTVGHITETGAHKVRAAGVGLLRGETNMKQVFNLYTREAGRGELGVTIEGPSEAELQFHDHKDGNCHFNYKVSKPGEYLIGIKFNGEHITDSPFKVFVAPATGEARRLELASFPDSGLPGKACTFTVLTHHAAGHLEAKVHTPTNRIETIDIVPIDEGESYALRFIPTEAGNYYIDVTLDGAPMRDSPFRLHVGTSEDSDPTAITVSGDGIHGGQTGHKCEFIINTCNAGTGLLQVQVDGPSKVTLDAYELDLGYKVRYMALAPGAYYVDIKYAGIHIPGSPFKVIIDGKELGGGGEPDTSLIKIDALAKTSKGTVAQVPVLKGDASKVTVKGGGLNKFFPGRPAAFNIDTGLAGENLLFVGVLTSKGPCEEVIVRHLGSGRYTVTYRIQERVKGFIFVKYGETNVPGSPFAISF</sequence>
<dbReference type="PROSITE" id="PS00019">
    <property type="entry name" value="ACTININ_1"/>
    <property type="match status" value="1"/>
</dbReference>
<keyword evidence="2" id="KW-0677">Repeat</keyword>
<comment type="similarity">
    <text evidence="1">Belongs to the filamin family.</text>
</comment>
<feature type="repeat" description="Filamin" evidence="4">
    <location>
        <begin position="1529"/>
        <end position="1617"/>
    </location>
</feature>
<feature type="repeat" description="Filamin" evidence="4">
    <location>
        <begin position="765"/>
        <end position="866"/>
    </location>
</feature>
<dbReference type="SMART" id="SM00033">
    <property type="entry name" value="CH"/>
    <property type="match status" value="2"/>
</dbReference>
<dbReference type="InterPro" id="IPR017868">
    <property type="entry name" value="Filamin/ABP280_repeat-like"/>
</dbReference>
<feature type="repeat" description="Filamin" evidence="4">
    <location>
        <begin position="955"/>
        <end position="1049"/>
    </location>
</feature>
<feature type="repeat" description="Filamin" evidence="4">
    <location>
        <begin position="566"/>
        <end position="664"/>
    </location>
</feature>
<keyword evidence="7" id="KW-1185">Reference proteome</keyword>
<feature type="repeat" description="Filamin" evidence="4">
    <location>
        <begin position="1337"/>
        <end position="1439"/>
    </location>
</feature>
<dbReference type="PROSITE" id="PS50021">
    <property type="entry name" value="CH"/>
    <property type="match status" value="2"/>
</dbReference>
<dbReference type="EnsemblMetazoa" id="OVOC5465.1">
    <property type="protein sequence ID" value="OVOC5465.1"/>
    <property type="gene ID" value="WBGene00242274"/>
</dbReference>
<dbReference type="FunFam" id="2.60.40.10:FF:000096">
    <property type="entry name" value="filamin-C isoform X2"/>
    <property type="match status" value="1"/>
</dbReference>
<dbReference type="InterPro" id="IPR001589">
    <property type="entry name" value="Actinin_actin-bd_CS"/>
</dbReference>
<dbReference type="PANTHER" id="PTHR38537:SF8">
    <property type="entry name" value="FILAMIN-A"/>
    <property type="match status" value="1"/>
</dbReference>
<feature type="repeat" description="Filamin" evidence="4">
    <location>
        <begin position="340"/>
        <end position="437"/>
    </location>
</feature>
<keyword evidence="3" id="KW-0009">Actin-binding</keyword>
<feature type="domain" description="Calponin-homology (CH)" evidence="5">
    <location>
        <begin position="152"/>
        <end position="256"/>
    </location>
</feature>
<dbReference type="Pfam" id="PF00630">
    <property type="entry name" value="Filamin"/>
    <property type="match status" value="15"/>
</dbReference>
<name>A0A8R1XX00_ONCVO</name>
<dbReference type="InterPro" id="IPR036872">
    <property type="entry name" value="CH_dom_sf"/>
</dbReference>
<dbReference type="PROSITE" id="PS00020">
    <property type="entry name" value="ACTININ_2"/>
    <property type="match status" value="1"/>
</dbReference>
<reference evidence="7" key="1">
    <citation type="submission" date="2013-10" db="EMBL/GenBank/DDBJ databases">
        <title>Genome sequencing of Onchocerca volvulus.</title>
        <authorList>
            <person name="Cotton J."/>
            <person name="Tsai J."/>
            <person name="Stanley E."/>
            <person name="Tracey A."/>
            <person name="Holroyd N."/>
            <person name="Lustigman S."/>
            <person name="Berriman M."/>
        </authorList>
    </citation>
    <scope>NUCLEOTIDE SEQUENCE</scope>
</reference>
<dbReference type="InterPro" id="IPR001298">
    <property type="entry name" value="Filamin/ABP280_rpt"/>
</dbReference>
<evidence type="ECO:0000313" key="7">
    <source>
        <dbReference type="Proteomes" id="UP000024404"/>
    </source>
</evidence>
<protein>
    <recommendedName>
        <fullName evidence="5">Calponin-homology (CH) domain-containing protein</fullName>
    </recommendedName>
</protein>
<feature type="repeat" description="Filamin" evidence="4">
    <location>
        <begin position="1620"/>
        <end position="1712"/>
    </location>
</feature>
<dbReference type="InterPro" id="IPR014756">
    <property type="entry name" value="Ig_E-set"/>
</dbReference>
<dbReference type="InterPro" id="IPR044801">
    <property type="entry name" value="Filamin"/>
</dbReference>